<dbReference type="eggNOG" id="ENOG502SERN">
    <property type="taxonomic scope" value="Eukaryota"/>
</dbReference>
<evidence type="ECO:0000313" key="2">
    <source>
        <dbReference type="EnsemblProtists" id="EOD06329"/>
    </source>
</evidence>
<dbReference type="InterPro" id="IPR028939">
    <property type="entry name" value="P5C_Rdtase_cat_N"/>
</dbReference>
<dbReference type="RefSeq" id="XP_005792885.1">
    <property type="nucleotide sequence ID" value="XM_005792828.1"/>
</dbReference>
<accession>A0A0D3I4Z4</accession>
<name>A0A0D3I4Z4_EMIH1</name>
<dbReference type="Proteomes" id="UP000013827">
    <property type="component" value="Unassembled WGS sequence"/>
</dbReference>
<dbReference type="AlphaFoldDB" id="A0A0D3I4Z4"/>
<evidence type="ECO:0000313" key="3">
    <source>
        <dbReference type="Proteomes" id="UP000013827"/>
    </source>
</evidence>
<reference evidence="2" key="2">
    <citation type="submission" date="2024-10" db="UniProtKB">
        <authorList>
            <consortium name="EnsemblProtists"/>
        </authorList>
    </citation>
    <scope>IDENTIFICATION</scope>
</reference>
<dbReference type="HOGENOM" id="CLU_1047425_0_0_1"/>
<organism evidence="2 3">
    <name type="scientific">Emiliania huxleyi (strain CCMP1516)</name>
    <dbReference type="NCBI Taxonomy" id="280463"/>
    <lineage>
        <taxon>Eukaryota</taxon>
        <taxon>Haptista</taxon>
        <taxon>Haptophyta</taxon>
        <taxon>Prymnesiophyceae</taxon>
        <taxon>Isochrysidales</taxon>
        <taxon>Noelaerhabdaceae</taxon>
        <taxon>Emiliania</taxon>
    </lineage>
</organism>
<dbReference type="Gene3D" id="3.40.50.720">
    <property type="entry name" value="NAD(P)-binding Rossmann-like Domain"/>
    <property type="match status" value="1"/>
</dbReference>
<keyword evidence="3" id="KW-1185">Reference proteome</keyword>
<dbReference type="EnsemblProtists" id="EOD06329">
    <property type="protein sequence ID" value="EOD06329"/>
    <property type="gene ID" value="EMIHUDRAFT_359542"/>
</dbReference>
<proteinExistence type="predicted"/>
<feature type="domain" description="Pyrroline-5-carboxylate reductase catalytic N-terminal" evidence="1">
    <location>
        <begin position="18"/>
        <end position="137"/>
    </location>
</feature>
<dbReference type="RefSeq" id="XP_005758758.1">
    <property type="nucleotide sequence ID" value="XM_005758701.1"/>
</dbReference>
<dbReference type="Pfam" id="PF03807">
    <property type="entry name" value="F420_oxidored"/>
    <property type="match status" value="1"/>
</dbReference>
<dbReference type="KEGG" id="ehx:EMIHUDRAFT_359542"/>
<dbReference type="GeneID" id="17252507"/>
<sequence>MTRAFGVRSDSATWPLPTIAFLGGTGRMGVHLCAAWASAGYEVTMCSRAKEKAQAIVDSLLSGAGYQEKASSGSVGEICVPPCPAEGWKLKAGTNTDAAAADMIVLGTRFDAAWPLLEAIAPQIRGQGKLILDITNPHLAWTMGGSSGKKGAALLPKDGPQSSIEVHKAKLDDPTARWAAAYKTVYWSLILPTGPKNPARPGVEVFGDEAALPAVCELVAMHGWQPVVRGGCDVAADFEGGTMSVSRFLGNMKREMFQGEKLSVGW</sequence>
<dbReference type="OMA" id="VHLCAAW"/>
<evidence type="ECO:0000259" key="1">
    <source>
        <dbReference type="Pfam" id="PF03807"/>
    </source>
</evidence>
<dbReference type="KEGG" id="ehx:EMIHUDRAFT_372815"/>
<dbReference type="GeneID" id="17285731"/>
<protein>
    <recommendedName>
        <fullName evidence="1">Pyrroline-5-carboxylate reductase catalytic N-terminal domain-containing protein</fullName>
    </recommendedName>
</protein>
<dbReference type="EnsemblProtists" id="EOD40456">
    <property type="protein sequence ID" value="EOD40456"/>
    <property type="gene ID" value="EMIHUDRAFT_372815"/>
</dbReference>
<dbReference type="PaxDb" id="2903-EOD06329"/>
<dbReference type="InterPro" id="IPR036291">
    <property type="entry name" value="NAD(P)-bd_dom_sf"/>
</dbReference>
<dbReference type="SUPFAM" id="SSF51735">
    <property type="entry name" value="NAD(P)-binding Rossmann-fold domains"/>
    <property type="match status" value="1"/>
</dbReference>
<reference evidence="3" key="1">
    <citation type="journal article" date="2013" name="Nature">
        <title>Pan genome of the phytoplankton Emiliania underpins its global distribution.</title>
        <authorList>
            <person name="Read B.A."/>
            <person name="Kegel J."/>
            <person name="Klute M.J."/>
            <person name="Kuo A."/>
            <person name="Lefebvre S.C."/>
            <person name="Maumus F."/>
            <person name="Mayer C."/>
            <person name="Miller J."/>
            <person name="Monier A."/>
            <person name="Salamov A."/>
            <person name="Young J."/>
            <person name="Aguilar M."/>
            <person name="Claverie J.M."/>
            <person name="Frickenhaus S."/>
            <person name="Gonzalez K."/>
            <person name="Herman E.K."/>
            <person name="Lin Y.C."/>
            <person name="Napier J."/>
            <person name="Ogata H."/>
            <person name="Sarno A.F."/>
            <person name="Shmutz J."/>
            <person name="Schroeder D."/>
            <person name="de Vargas C."/>
            <person name="Verret F."/>
            <person name="von Dassow P."/>
            <person name="Valentin K."/>
            <person name="Van de Peer Y."/>
            <person name="Wheeler G."/>
            <person name="Dacks J.B."/>
            <person name="Delwiche C.F."/>
            <person name="Dyhrman S.T."/>
            <person name="Glockner G."/>
            <person name="John U."/>
            <person name="Richards T."/>
            <person name="Worden A.Z."/>
            <person name="Zhang X."/>
            <person name="Grigoriev I.V."/>
            <person name="Allen A.E."/>
            <person name="Bidle K."/>
            <person name="Borodovsky M."/>
            <person name="Bowler C."/>
            <person name="Brownlee C."/>
            <person name="Cock J.M."/>
            <person name="Elias M."/>
            <person name="Gladyshev V.N."/>
            <person name="Groth M."/>
            <person name="Guda C."/>
            <person name="Hadaegh A."/>
            <person name="Iglesias-Rodriguez M.D."/>
            <person name="Jenkins J."/>
            <person name="Jones B.M."/>
            <person name="Lawson T."/>
            <person name="Leese F."/>
            <person name="Lindquist E."/>
            <person name="Lobanov A."/>
            <person name="Lomsadze A."/>
            <person name="Malik S.B."/>
            <person name="Marsh M.E."/>
            <person name="Mackinder L."/>
            <person name="Mock T."/>
            <person name="Mueller-Roeber B."/>
            <person name="Pagarete A."/>
            <person name="Parker M."/>
            <person name="Probert I."/>
            <person name="Quesneville H."/>
            <person name="Raines C."/>
            <person name="Rensing S.A."/>
            <person name="Riano-Pachon D.M."/>
            <person name="Richier S."/>
            <person name="Rokitta S."/>
            <person name="Shiraiwa Y."/>
            <person name="Soanes D.M."/>
            <person name="van der Giezen M."/>
            <person name="Wahlund T.M."/>
            <person name="Williams B."/>
            <person name="Wilson W."/>
            <person name="Wolfe G."/>
            <person name="Wurch L.L."/>
        </authorList>
    </citation>
    <scope>NUCLEOTIDE SEQUENCE</scope>
</reference>